<proteinExistence type="predicted"/>
<reference evidence="3" key="1">
    <citation type="submission" date="2025-08" db="UniProtKB">
        <authorList>
            <consortium name="RefSeq"/>
        </authorList>
    </citation>
    <scope>IDENTIFICATION</scope>
    <source>
        <tissue evidence="3">Testes</tissue>
    </source>
</reference>
<name>A0ABM0MWA7_SACKO</name>
<feature type="domain" description="Ribosomal protein mS38 C-terminal" evidence="1">
    <location>
        <begin position="146"/>
        <end position="179"/>
    </location>
</feature>
<protein>
    <submittedName>
        <fullName evidence="3">Uncharacterized protein LOC102802921</fullName>
    </submittedName>
</protein>
<keyword evidence="2" id="KW-1185">Reference proteome</keyword>
<dbReference type="Proteomes" id="UP000694865">
    <property type="component" value="Unplaced"/>
</dbReference>
<sequence>MFALRRSLCISAYQRCLQSKCINHVGARTMTYYLRTSSSYRSDVSSIAQEIPSWRQNVNNVVDHNNIDFTMFYLDQQLSTLSVSPQQIQNYVLPSVYQEKSVAILDNMNINQIIDCPMNHEILQISDPLTSSADLNLPGISEISKEASNVMQKRRRKMNRHQFKKRQKRIRFLRRKIRQHRERVKRRRFEKQLDKIRFKGLFGREIRNAIKVRLTNWQMYQDYLKHMQESNKQQN</sequence>
<dbReference type="SMART" id="SM01155">
    <property type="entry name" value="DUF1713"/>
    <property type="match status" value="1"/>
</dbReference>
<dbReference type="GeneID" id="102802921"/>
<evidence type="ECO:0000259" key="1">
    <source>
        <dbReference type="SMART" id="SM01155"/>
    </source>
</evidence>
<evidence type="ECO:0000313" key="2">
    <source>
        <dbReference type="Proteomes" id="UP000694865"/>
    </source>
</evidence>
<evidence type="ECO:0000313" key="3">
    <source>
        <dbReference type="RefSeq" id="XP_006824298.1"/>
    </source>
</evidence>
<organism evidence="2 3">
    <name type="scientific">Saccoglossus kowalevskii</name>
    <name type="common">Acorn worm</name>
    <dbReference type="NCBI Taxonomy" id="10224"/>
    <lineage>
        <taxon>Eukaryota</taxon>
        <taxon>Metazoa</taxon>
        <taxon>Hemichordata</taxon>
        <taxon>Enteropneusta</taxon>
        <taxon>Harrimaniidae</taxon>
        <taxon>Saccoglossus</taxon>
    </lineage>
</organism>
<gene>
    <name evidence="3" type="primary">LOC102802921</name>
</gene>
<accession>A0ABM0MWA7</accession>
<dbReference type="Pfam" id="PF08213">
    <property type="entry name" value="COX24_C"/>
    <property type="match status" value="1"/>
</dbReference>
<dbReference type="InterPro" id="IPR013177">
    <property type="entry name" value="Ribosomal_mS38_C"/>
</dbReference>
<dbReference type="RefSeq" id="XP_006824298.1">
    <property type="nucleotide sequence ID" value="XM_006824235.1"/>
</dbReference>